<evidence type="ECO:0000313" key="1">
    <source>
        <dbReference type="EMBL" id="GGD03319.1"/>
    </source>
</evidence>
<dbReference type="EMBL" id="BMKI01000015">
    <property type="protein sequence ID" value="GGD03319.1"/>
    <property type="molecule type" value="Genomic_DNA"/>
</dbReference>
<accession>A0ABQ1PTE2</accession>
<gene>
    <name evidence="1" type="ORF">GCM10011573_35980</name>
</gene>
<organism evidence="1 2">
    <name type="scientific">Enterococcus wangshanyuanii</name>
    <dbReference type="NCBI Taxonomy" id="2005703"/>
    <lineage>
        <taxon>Bacteria</taxon>
        <taxon>Bacillati</taxon>
        <taxon>Bacillota</taxon>
        <taxon>Bacilli</taxon>
        <taxon>Lactobacillales</taxon>
        <taxon>Enterococcaceae</taxon>
        <taxon>Enterococcus</taxon>
    </lineage>
</organism>
<reference evidence="2" key="1">
    <citation type="journal article" date="2019" name="Int. J. Syst. Evol. Microbiol.">
        <title>The Global Catalogue of Microorganisms (GCM) 10K type strain sequencing project: providing services to taxonomists for standard genome sequencing and annotation.</title>
        <authorList>
            <consortium name="The Broad Institute Genomics Platform"/>
            <consortium name="The Broad Institute Genome Sequencing Center for Infectious Disease"/>
            <person name="Wu L."/>
            <person name="Ma J."/>
        </authorList>
    </citation>
    <scope>NUCLEOTIDE SEQUENCE [LARGE SCALE GENOMIC DNA]</scope>
    <source>
        <strain evidence="2">CGMCC 1.15942</strain>
    </source>
</reference>
<proteinExistence type="predicted"/>
<evidence type="ECO:0000313" key="2">
    <source>
        <dbReference type="Proteomes" id="UP000630615"/>
    </source>
</evidence>
<protein>
    <submittedName>
        <fullName evidence="1">Uncharacterized protein</fullName>
    </submittedName>
</protein>
<sequence>MSKKKGSKKIVQTEQGKYFKCPVLFGSRGVGRQEAFKSLLQRIERGEITI</sequence>
<dbReference type="RefSeq" id="WP_229677520.1">
    <property type="nucleotide sequence ID" value="NZ_BMKI01000015.1"/>
</dbReference>
<dbReference type="Proteomes" id="UP000630615">
    <property type="component" value="Unassembled WGS sequence"/>
</dbReference>
<comment type="caution">
    <text evidence="1">The sequence shown here is derived from an EMBL/GenBank/DDBJ whole genome shotgun (WGS) entry which is preliminary data.</text>
</comment>
<name>A0ABQ1PTE2_9ENTE</name>
<keyword evidence="2" id="KW-1185">Reference proteome</keyword>